<evidence type="ECO:0000313" key="4">
    <source>
        <dbReference type="Proteomes" id="UP000799291"/>
    </source>
</evidence>
<accession>A0A6G1II74</accession>
<dbReference type="OrthoDB" id="5363079at2759"/>
<feature type="compositionally biased region" description="Polar residues" evidence="1">
    <location>
        <begin position="932"/>
        <end position="949"/>
    </location>
</feature>
<dbReference type="InterPro" id="IPR012340">
    <property type="entry name" value="NA-bd_OB-fold"/>
</dbReference>
<feature type="compositionally biased region" description="Basic and acidic residues" evidence="1">
    <location>
        <begin position="622"/>
        <end position="642"/>
    </location>
</feature>
<feature type="compositionally biased region" description="Polar residues" evidence="1">
    <location>
        <begin position="377"/>
        <end position="388"/>
    </location>
</feature>
<feature type="compositionally biased region" description="Low complexity" evidence="1">
    <location>
        <begin position="1073"/>
        <end position="1083"/>
    </location>
</feature>
<reference evidence="3" key="1">
    <citation type="journal article" date="2020" name="Stud. Mycol.">
        <title>101 Dothideomycetes genomes: a test case for predicting lifestyles and emergence of pathogens.</title>
        <authorList>
            <person name="Haridas S."/>
            <person name="Albert R."/>
            <person name="Binder M."/>
            <person name="Bloem J."/>
            <person name="Labutti K."/>
            <person name="Salamov A."/>
            <person name="Andreopoulos B."/>
            <person name="Baker S."/>
            <person name="Barry K."/>
            <person name="Bills G."/>
            <person name="Bluhm B."/>
            <person name="Cannon C."/>
            <person name="Castanera R."/>
            <person name="Culley D."/>
            <person name="Daum C."/>
            <person name="Ezra D."/>
            <person name="Gonzalez J."/>
            <person name="Henrissat B."/>
            <person name="Kuo A."/>
            <person name="Liang C."/>
            <person name="Lipzen A."/>
            <person name="Lutzoni F."/>
            <person name="Magnuson J."/>
            <person name="Mondo S."/>
            <person name="Nolan M."/>
            <person name="Ohm R."/>
            <person name="Pangilinan J."/>
            <person name="Park H.-J."/>
            <person name="Ramirez L."/>
            <person name="Alfaro M."/>
            <person name="Sun H."/>
            <person name="Tritt A."/>
            <person name="Yoshinaga Y."/>
            <person name="Zwiers L.-H."/>
            <person name="Turgeon B."/>
            <person name="Goodwin S."/>
            <person name="Spatafora J."/>
            <person name="Crous P."/>
            <person name="Grigoriev I."/>
        </authorList>
    </citation>
    <scope>NUCLEOTIDE SEQUENCE</scope>
    <source>
        <strain evidence="3">CBS 122367</strain>
    </source>
</reference>
<dbReference type="GO" id="GO:0000723">
    <property type="term" value="P:telomere maintenance"/>
    <property type="evidence" value="ECO:0007669"/>
    <property type="project" value="InterPro"/>
</dbReference>
<feature type="compositionally biased region" description="Low complexity" evidence="1">
    <location>
        <begin position="593"/>
        <end position="616"/>
    </location>
</feature>
<feature type="compositionally biased region" description="Basic and acidic residues" evidence="1">
    <location>
        <begin position="676"/>
        <end position="690"/>
    </location>
</feature>
<dbReference type="SUPFAM" id="SSF50249">
    <property type="entry name" value="Nucleic acid-binding proteins"/>
    <property type="match status" value="1"/>
</dbReference>
<gene>
    <name evidence="3" type="ORF">K458DRAFT_377953</name>
</gene>
<proteinExistence type="predicted"/>
<feature type="compositionally biased region" description="Acidic residues" evidence="1">
    <location>
        <begin position="317"/>
        <end position="329"/>
    </location>
</feature>
<feature type="compositionally biased region" description="Basic and acidic residues" evidence="1">
    <location>
        <begin position="389"/>
        <end position="399"/>
    </location>
</feature>
<feature type="region of interest" description="Disordered" evidence="1">
    <location>
        <begin position="223"/>
        <end position="262"/>
    </location>
</feature>
<feature type="region of interest" description="Disordered" evidence="1">
    <location>
        <begin position="1165"/>
        <end position="1192"/>
    </location>
</feature>
<feature type="compositionally biased region" description="Polar residues" evidence="1">
    <location>
        <begin position="1290"/>
        <end position="1299"/>
    </location>
</feature>
<feature type="region of interest" description="Disordered" evidence="1">
    <location>
        <begin position="1407"/>
        <end position="1427"/>
    </location>
</feature>
<feature type="compositionally biased region" description="Polar residues" evidence="1">
    <location>
        <begin position="469"/>
        <end position="482"/>
    </location>
</feature>
<dbReference type="InterPro" id="IPR011564">
    <property type="entry name" value="Telomer_end-bd_POT1/Cdc13"/>
</dbReference>
<feature type="region of interest" description="Disordered" evidence="1">
    <location>
        <begin position="983"/>
        <end position="1040"/>
    </location>
</feature>
<dbReference type="EMBL" id="MU005620">
    <property type="protein sequence ID" value="KAF2677651.1"/>
    <property type="molecule type" value="Genomic_DNA"/>
</dbReference>
<dbReference type="Gene3D" id="2.40.50.140">
    <property type="entry name" value="Nucleic acid-binding proteins"/>
    <property type="match status" value="1"/>
</dbReference>
<feature type="region of interest" description="Disordered" evidence="1">
    <location>
        <begin position="1269"/>
        <end position="1299"/>
    </location>
</feature>
<feature type="compositionally biased region" description="Polar residues" evidence="1">
    <location>
        <begin position="855"/>
        <end position="870"/>
    </location>
</feature>
<dbReference type="Proteomes" id="UP000799291">
    <property type="component" value="Unassembled WGS sequence"/>
</dbReference>
<name>A0A6G1II74_9PLEO</name>
<feature type="compositionally biased region" description="Basic and acidic residues" evidence="1">
    <location>
        <begin position="918"/>
        <end position="931"/>
    </location>
</feature>
<feature type="compositionally biased region" description="Polar residues" evidence="1">
    <location>
        <begin position="990"/>
        <end position="1005"/>
    </location>
</feature>
<feature type="compositionally biased region" description="Polar residues" evidence="1">
    <location>
        <begin position="878"/>
        <end position="897"/>
    </location>
</feature>
<evidence type="ECO:0000313" key="3">
    <source>
        <dbReference type="EMBL" id="KAF2677651.1"/>
    </source>
</evidence>
<feature type="compositionally biased region" description="Acidic residues" evidence="1">
    <location>
        <begin position="491"/>
        <end position="500"/>
    </location>
</feature>
<dbReference type="Pfam" id="PF02765">
    <property type="entry name" value="POT1"/>
    <property type="match status" value="1"/>
</dbReference>
<keyword evidence="4" id="KW-1185">Reference proteome</keyword>
<protein>
    <recommendedName>
        <fullName evidence="2">Telomeric single stranded DNA binding POT1/Cdc13 domain-containing protein</fullName>
    </recommendedName>
</protein>
<dbReference type="SMART" id="SM00976">
    <property type="entry name" value="Telo_bind"/>
    <property type="match status" value="1"/>
</dbReference>
<feature type="region of interest" description="Disordered" evidence="1">
    <location>
        <begin position="807"/>
        <end position="949"/>
    </location>
</feature>
<feature type="region of interest" description="Disordered" evidence="1">
    <location>
        <begin position="534"/>
        <end position="788"/>
    </location>
</feature>
<evidence type="ECO:0000256" key="1">
    <source>
        <dbReference type="SAM" id="MobiDB-lite"/>
    </source>
</evidence>
<organism evidence="3 4">
    <name type="scientific">Lentithecium fluviatile CBS 122367</name>
    <dbReference type="NCBI Taxonomy" id="1168545"/>
    <lineage>
        <taxon>Eukaryota</taxon>
        <taxon>Fungi</taxon>
        <taxon>Dikarya</taxon>
        <taxon>Ascomycota</taxon>
        <taxon>Pezizomycotina</taxon>
        <taxon>Dothideomycetes</taxon>
        <taxon>Pleosporomycetidae</taxon>
        <taxon>Pleosporales</taxon>
        <taxon>Massarineae</taxon>
        <taxon>Lentitheciaceae</taxon>
        <taxon>Lentithecium</taxon>
    </lineage>
</organism>
<feature type="compositionally biased region" description="Acidic residues" evidence="1">
    <location>
        <begin position="705"/>
        <end position="716"/>
    </location>
</feature>
<feature type="compositionally biased region" description="Basic and acidic residues" evidence="1">
    <location>
        <begin position="743"/>
        <end position="759"/>
    </location>
</feature>
<feature type="region of interest" description="Disordered" evidence="1">
    <location>
        <begin position="300"/>
        <end position="519"/>
    </location>
</feature>
<evidence type="ECO:0000259" key="2">
    <source>
        <dbReference type="SMART" id="SM00976"/>
    </source>
</evidence>
<feature type="region of interest" description="Disordered" evidence="1">
    <location>
        <begin position="1063"/>
        <end position="1107"/>
    </location>
</feature>
<sequence>MEPVAIAELTPELPALNSKHFRAVVALIWPYSSSARQFALLLGDPDFRRRRQNGQVRVRFLGSSAKAIARTGVGIGDEVVLSLHGAQFVQDGSVSTPGKSIDWELSYTQTLSAQVIRNGTEIATVNLNNVAPTPAPRSPVRQLPHAVVDEPHKWSSPAFIKRTRLSEGPIFEAGYDPFNDDTEDRHDRKRRRKSYRDWKAWTYSARTPSPEKKDVDMEDDYDAFDASPIRPANLPETPTSNPEPVSVAGLPLPESGGPVSDENQRHLEVMLGNGVAGDQYEPNTSQTNDDFVRDADYYDLYAGPNEFPPAENREAYEGDTEPNTEDEDGITAAHAAGYIDTIDADAEDFHPETPHSQSSDAVEVLYISDESERDEQSSASKEQPTSPDYEQRVRERSGTVEDPIVLDDAPEIIMPPPPTLPLLQTDFQPSFAPGMLTPIGKEPSSPTLLPLDSATLPMPSPFPGERDGNATSYLDHVSSSQPEVYEVDQNQSEDDEEYEIESSFYSSTNASNAPAVHPTHESAFTDVRFTFGMDGSALSRPRAPSTTNEPQDTAMFEDDIAFAGDEVDLKRDQVQAIDDADEQNRDELPTAMSSSPRPRSPQPQLSPEVIELSSGSESEDSASDHSEFEHEPGILRKEDEHPLNIPGELSGDHEFANNIDEYDEERKLEDDDQDRIDEMSYPHVKRDEHLPVTAEGSSHDHEYIDDYLDYDTEPEPEAVVPITKENDSQLAPDSPPDSGPQFLDHDIVADSHPDIKMESIEEEEHSGWHQLESSPVHEDDEPVAGPSAELLITIPEEGHEVGAMQVVSVPATGPARNTRSKTKTSMSPVKEDTPGRKRNTRSKKSKESIAPIACTTLSPFGTRSISTASPTKDAMVTSPYSLRSQSKQLSPAESTTPIADRRDTRKRLARLSSVDARSPPKDPFVGRESFHSNDMNPPNTSFGPSQQLGMSQGKFANVLYVKDSEEGSLHSDSSLSTVRYSDDWNMGMQPYTNSSDPARSDNQMRSVEPFSPKPLPTDRRLSPATPTQLSAKSRRKKDPKVVILAQKTPQQPDYSFLAQLPQSSPSMRLGSMTPTAAASSSPRRSPRLRSNEEDMQVENELHRRTSHPAAAHEVVYPTLPTAGERYQLRSSPSASPVTHSGFAPVNQQSLVNSNMPMTPDATQQTFAASQPSFPASQQEQSMPLTPQLTQTTSAGLRSFKADIEMEEVISEPFVKPSPLTKSTPRRNSEPPSIGLSTPIAYYTPIKDLPFFLNRSSQFHSSSHPDVLALATSDSTSPKRASSGPKHHTTTFHITDPSSHPTSTTVQVFRPYENALPIVETGDVVLLRAFAVRSLNRWPVLVSGEESAWCVWRMSKMLWGKKTGPFGELREREEVRGPAVERGEGEWREVEKVRAWYLGAVKAELEEREKEKGEIGTRSVDKGKGKERVNGFEGALGEAKL</sequence>
<dbReference type="GO" id="GO:0003677">
    <property type="term" value="F:DNA binding"/>
    <property type="evidence" value="ECO:0007669"/>
    <property type="project" value="InterPro"/>
</dbReference>
<feature type="domain" description="Telomeric single stranded DNA binding POT1/Cdc13" evidence="2">
    <location>
        <begin position="1242"/>
        <end position="1397"/>
    </location>
</feature>
<dbReference type="GO" id="GO:0000781">
    <property type="term" value="C:chromosome, telomeric region"/>
    <property type="evidence" value="ECO:0007669"/>
    <property type="project" value="InterPro"/>
</dbReference>
<feature type="region of interest" description="Disordered" evidence="1">
    <location>
        <begin position="1214"/>
        <end position="1234"/>
    </location>
</feature>